<dbReference type="RefSeq" id="WP_184705085.1">
    <property type="nucleotide sequence ID" value="NZ_JACHBG010000006.1"/>
</dbReference>
<feature type="transmembrane region" description="Helical" evidence="1">
    <location>
        <begin position="453"/>
        <end position="469"/>
    </location>
</feature>
<dbReference type="Proteomes" id="UP000565576">
    <property type="component" value="Unassembled WGS sequence"/>
</dbReference>
<feature type="transmembrane region" description="Helical" evidence="1">
    <location>
        <begin position="50"/>
        <end position="76"/>
    </location>
</feature>
<evidence type="ECO:0000313" key="3">
    <source>
        <dbReference type="Proteomes" id="UP000565576"/>
    </source>
</evidence>
<feature type="transmembrane region" description="Helical" evidence="1">
    <location>
        <begin position="96"/>
        <end position="117"/>
    </location>
</feature>
<evidence type="ECO:0000256" key="1">
    <source>
        <dbReference type="SAM" id="Phobius"/>
    </source>
</evidence>
<feature type="transmembrane region" description="Helical" evidence="1">
    <location>
        <begin position="298"/>
        <end position="325"/>
    </location>
</feature>
<evidence type="ECO:0008006" key="4">
    <source>
        <dbReference type="Google" id="ProtNLM"/>
    </source>
</evidence>
<keyword evidence="1" id="KW-0472">Membrane</keyword>
<evidence type="ECO:0000313" key="2">
    <source>
        <dbReference type="EMBL" id="MBB6485738.1"/>
    </source>
</evidence>
<feature type="transmembrane region" description="Helical" evidence="1">
    <location>
        <begin position="159"/>
        <end position="181"/>
    </location>
</feature>
<feature type="transmembrane region" description="Helical" evidence="1">
    <location>
        <begin position="188"/>
        <end position="206"/>
    </location>
</feature>
<feature type="transmembrane region" description="Helical" evidence="1">
    <location>
        <begin position="22"/>
        <end position="43"/>
    </location>
</feature>
<gene>
    <name evidence="2" type="ORF">GGD46_003032</name>
</gene>
<reference evidence="2 3" key="1">
    <citation type="submission" date="2020-08" db="EMBL/GenBank/DDBJ databases">
        <title>Genomic Encyclopedia of Type Strains, Phase IV (KMG-V): Genome sequencing to study the core and pangenomes of soil and plant-associated prokaryotes.</title>
        <authorList>
            <person name="Whitman W."/>
        </authorList>
    </citation>
    <scope>NUCLEOTIDE SEQUENCE [LARGE SCALE GENOMIC DNA]</scope>
    <source>
        <strain evidence="2 3">SEMIA 4060</strain>
    </source>
</reference>
<dbReference type="AlphaFoldDB" id="A0A7X0ME83"/>
<keyword evidence="1" id="KW-1133">Transmembrane helix</keyword>
<protein>
    <recommendedName>
        <fullName evidence="4">O-antigen ligase family protein</fullName>
    </recommendedName>
</protein>
<dbReference type="EMBL" id="JACHBG010000006">
    <property type="protein sequence ID" value="MBB6485738.1"/>
    <property type="molecule type" value="Genomic_DNA"/>
</dbReference>
<comment type="caution">
    <text evidence="2">The sequence shown here is derived from an EMBL/GenBank/DDBJ whole genome shotgun (WGS) entry which is preliminary data.</text>
</comment>
<feature type="transmembrane region" description="Helical" evidence="1">
    <location>
        <begin position="337"/>
        <end position="358"/>
    </location>
</feature>
<sequence length="517" mass="56339">MSIAGGHTGFETGGVRSLRSDALFHLFIALLAVVASVSAFAVWTPFGVAATFLLTLVLSVASPGCIPVVIACSFLYQNLVVAWFTPFVPDHNTFDALRGANFVILMTAFGIFLAASFQYRVRTLTELRPWLLFSFALCATVSFYFALGAVHGGPKDAVIYFRNTLTPLACFHIAILAASLYPIDLRKAIFWLCVGAIAYGYLEQIFRMDFLSLFHGDLYVQRGLKAQIESGIWEKRLRETGFVLRGLEDTMMTTFFNIKLLSELFPPIFRNGGPNFHPISYAYGLSIMSAWLLFRGRWVVPIVALPLLLVIGSKGATFMLLVAFGAQLMFRPSRAELTLMTVVVLAVVWTVVAIVFGATHGDYHVLGLIAGVREFLHNPFGQGLGIGGNLSSTSLNLDWDRAQGEGVASIPVESAIGVMLYQMGVGSIVFFGFLVALAMSARRQLIATGDPDFLFAFVAIVTITSNAVLQEEAFFSPLALGFCLLLVGVSFGTRWRALALARGTHARHGTATTQPPR</sequence>
<feature type="transmembrane region" description="Helical" evidence="1">
    <location>
        <begin position="129"/>
        <end position="147"/>
    </location>
</feature>
<proteinExistence type="predicted"/>
<organism evidence="2 3">
    <name type="scientific">Rhizobium lusitanum</name>
    <dbReference type="NCBI Taxonomy" id="293958"/>
    <lineage>
        <taxon>Bacteria</taxon>
        <taxon>Pseudomonadati</taxon>
        <taxon>Pseudomonadota</taxon>
        <taxon>Alphaproteobacteria</taxon>
        <taxon>Hyphomicrobiales</taxon>
        <taxon>Rhizobiaceae</taxon>
        <taxon>Rhizobium/Agrobacterium group</taxon>
        <taxon>Rhizobium</taxon>
    </lineage>
</organism>
<accession>A0A7X0ME83</accession>
<feature type="transmembrane region" description="Helical" evidence="1">
    <location>
        <begin position="475"/>
        <end position="493"/>
    </location>
</feature>
<feature type="transmembrane region" description="Helical" evidence="1">
    <location>
        <begin position="419"/>
        <end position="441"/>
    </location>
</feature>
<name>A0A7X0ME83_9HYPH</name>
<keyword evidence="1" id="KW-0812">Transmembrane</keyword>